<dbReference type="PANTHER" id="PTHR36934:SF1">
    <property type="entry name" value="THIOESTERASE DOMAIN-CONTAINING PROTEIN"/>
    <property type="match status" value="1"/>
</dbReference>
<comment type="caution">
    <text evidence="2">The sequence shown here is derived from an EMBL/GenBank/DDBJ whole genome shotgun (WGS) entry which is preliminary data.</text>
</comment>
<dbReference type="SUPFAM" id="SSF54637">
    <property type="entry name" value="Thioesterase/thiol ester dehydrase-isomerase"/>
    <property type="match status" value="1"/>
</dbReference>
<dbReference type="InterPro" id="IPR025540">
    <property type="entry name" value="FlK"/>
</dbReference>
<keyword evidence="3" id="KW-1185">Reference proteome</keyword>
<dbReference type="RefSeq" id="WP_206966247.1">
    <property type="nucleotide sequence ID" value="NZ_JAFLVX010000018.1"/>
</dbReference>
<reference evidence="2 3" key="1">
    <citation type="submission" date="2021-03" db="EMBL/GenBank/DDBJ databases">
        <title>Enterococcal diversity collection.</title>
        <authorList>
            <person name="Gilmore M.S."/>
            <person name="Schwartzman J."/>
            <person name="Van Tyne D."/>
            <person name="Martin M."/>
            <person name="Earl A.M."/>
            <person name="Manson A.L."/>
            <person name="Straub T."/>
            <person name="Salamzade R."/>
            <person name="Saavedra J."/>
            <person name="Lebreton F."/>
            <person name="Prichula J."/>
            <person name="Schaufler K."/>
            <person name="Gaca A."/>
            <person name="Sgardioli B."/>
            <person name="Wagenaar J."/>
            <person name="Strong T."/>
        </authorList>
    </citation>
    <scope>NUCLEOTIDE SEQUENCE [LARGE SCALE GENOMIC DNA]</scope>
    <source>
        <strain evidence="2 3">DIV0080</strain>
    </source>
</reference>
<sequence length="119" mass="13225">MTFTKEFVVEQTQSAKAMGSGTLDVLATPSAVAMAENTCMQMCDTLISEEETTVGTQIDFNHLKASSIGAKILVTAELSRQEGRKIEFNFSLYDKENLVAEGKHTRFIVNKKKFMSHIE</sequence>
<evidence type="ECO:0000313" key="2">
    <source>
        <dbReference type="EMBL" id="MBO0476843.1"/>
    </source>
</evidence>
<evidence type="ECO:0000259" key="1">
    <source>
        <dbReference type="Pfam" id="PF22636"/>
    </source>
</evidence>
<dbReference type="Proteomes" id="UP000664857">
    <property type="component" value="Unassembled WGS sequence"/>
</dbReference>
<evidence type="ECO:0000313" key="3">
    <source>
        <dbReference type="Proteomes" id="UP000664857"/>
    </source>
</evidence>
<dbReference type="EMBL" id="JAFLVX010000018">
    <property type="protein sequence ID" value="MBO0476843.1"/>
    <property type="molecule type" value="Genomic_DNA"/>
</dbReference>
<dbReference type="Pfam" id="PF22636">
    <property type="entry name" value="FlK"/>
    <property type="match status" value="1"/>
</dbReference>
<protein>
    <submittedName>
        <fullName evidence="2">Thioesterase family protein</fullName>
    </submittedName>
</protein>
<dbReference type="PIRSF" id="PIRSF014972">
    <property type="entry name" value="FlK"/>
    <property type="match status" value="1"/>
</dbReference>
<dbReference type="Gene3D" id="3.10.129.10">
    <property type="entry name" value="Hotdog Thioesterase"/>
    <property type="match status" value="1"/>
</dbReference>
<name>A0ABS3HSV9_9ENTE</name>
<dbReference type="InterPro" id="IPR054485">
    <property type="entry name" value="FlK-like_dom"/>
</dbReference>
<proteinExistence type="predicted"/>
<feature type="domain" description="Fluoroacetyl-CoA-specific thioesterase-like" evidence="1">
    <location>
        <begin position="9"/>
        <end position="112"/>
    </location>
</feature>
<accession>A0ABS3HSV9</accession>
<dbReference type="PANTHER" id="PTHR36934">
    <property type="entry name" value="BLR0278 PROTEIN"/>
    <property type="match status" value="1"/>
</dbReference>
<gene>
    <name evidence="2" type="ORF">DOK76_07160</name>
</gene>
<organism evidence="2 3">
    <name type="scientific">Candidatus Vagococcus giribetii</name>
    <dbReference type="NCBI Taxonomy" id="2230876"/>
    <lineage>
        <taxon>Bacteria</taxon>
        <taxon>Bacillati</taxon>
        <taxon>Bacillota</taxon>
        <taxon>Bacilli</taxon>
        <taxon>Lactobacillales</taxon>
        <taxon>Enterococcaceae</taxon>
        <taxon>Vagococcus</taxon>
    </lineage>
</organism>
<dbReference type="InterPro" id="IPR029069">
    <property type="entry name" value="HotDog_dom_sf"/>
</dbReference>